<reference evidence="2 3" key="1">
    <citation type="submission" date="2007-01" db="EMBL/GenBank/DDBJ databases">
        <authorList>
            <person name="Haygood M."/>
            <person name="Podell S."/>
            <person name="Anderson C."/>
            <person name="Hopkinson B."/>
            <person name="Roe K."/>
            <person name="Barbeau K."/>
            <person name="Gaasterland T."/>
            <person name="Ferriera S."/>
            <person name="Johnson J."/>
            <person name="Kravitz S."/>
            <person name="Beeson K."/>
            <person name="Sutton G."/>
            <person name="Rogers Y.-H."/>
            <person name="Friedman R."/>
            <person name="Frazier M."/>
            <person name="Venter J.C."/>
        </authorList>
    </citation>
    <scope>NUCLEOTIDE SEQUENCE [LARGE SCALE GENOMIC DNA]</scope>
    <source>
        <strain evidence="2 3">ATCC 23134</strain>
    </source>
</reference>
<dbReference type="AlphaFoldDB" id="A1ZF03"/>
<dbReference type="OrthoDB" id="973072at2"/>
<evidence type="ECO:0000313" key="3">
    <source>
        <dbReference type="Proteomes" id="UP000004095"/>
    </source>
</evidence>
<gene>
    <name evidence="2" type="ORF">M23134_07513</name>
</gene>
<organism evidence="2 3">
    <name type="scientific">Microscilla marina ATCC 23134</name>
    <dbReference type="NCBI Taxonomy" id="313606"/>
    <lineage>
        <taxon>Bacteria</taxon>
        <taxon>Pseudomonadati</taxon>
        <taxon>Bacteroidota</taxon>
        <taxon>Cytophagia</taxon>
        <taxon>Cytophagales</taxon>
        <taxon>Microscillaceae</taxon>
        <taxon>Microscilla</taxon>
    </lineage>
</organism>
<feature type="region of interest" description="Disordered" evidence="1">
    <location>
        <begin position="452"/>
        <end position="473"/>
    </location>
</feature>
<dbReference type="Proteomes" id="UP000004095">
    <property type="component" value="Unassembled WGS sequence"/>
</dbReference>
<evidence type="ECO:0000256" key="1">
    <source>
        <dbReference type="SAM" id="MobiDB-lite"/>
    </source>
</evidence>
<dbReference type="InterPro" id="IPR041662">
    <property type="entry name" value="SusD-like_2"/>
</dbReference>
<dbReference type="InterPro" id="IPR011990">
    <property type="entry name" value="TPR-like_helical_dom_sf"/>
</dbReference>
<dbReference type="PROSITE" id="PS51257">
    <property type="entry name" value="PROKAR_LIPOPROTEIN"/>
    <property type="match status" value="1"/>
</dbReference>
<dbReference type="EMBL" id="AAWS01000004">
    <property type="protein sequence ID" value="EAY31105.1"/>
    <property type="molecule type" value="Genomic_DNA"/>
</dbReference>
<protein>
    <submittedName>
        <fullName evidence="2">Lipoprotein, putative</fullName>
    </submittedName>
</protein>
<dbReference type="Gene3D" id="1.25.40.390">
    <property type="match status" value="2"/>
</dbReference>
<sequence length="578" mass="63127">MNLKLTSFIYTLVMLLVCSCETLDINPKNNPNALAPNAIEPDLLLNSVQLGMANVFNELSNEGSELTRMTHMFGPLYNNAYTPENLDGEWTSFYAGLLADVEALIPAATEKELFTHVAIAKIAKAYAYTTLVDFFGDVPFAEAIKGNEGNTNPKRDASADIYKACEVLLDEALADFDKTSILPGNDLFFGGNTTDNVAKWRKLINTLKFRMYVQVSASSTDPFGGAVAKAQALANDASLISSEADDFAFTYGTNLANPDSRHPSYRGDYDNGASVYQSIGYMHRFTAAFAGANLDDPRLRYYFYRQETTNTTDVNEKRCVTQDKPSHFAASDVFCQLTGPGVGYWGRDHGDAAGIPPDGLLRTIYGVYPVGGKFDYSQDTRGRQGSGAGGYGIAPIMLSSFVDFLRAEAAITMGTGEDARALFEKGMRASIAKTISFGTRDVDYNKVLLNEIDDPNTKEDDGPDTSPKQKYEPSTTAINNYVNALLAGYDNPASLGYTNPLDVVVSEFYKAAYGNGIDIYNAFRRTGFPSRLQPTLIEGSGENGALMFYPAVYINTNSNAVQRVFGEKVFWQTLSGLK</sequence>
<accession>A1ZF03</accession>
<evidence type="ECO:0000313" key="2">
    <source>
        <dbReference type="EMBL" id="EAY31105.1"/>
    </source>
</evidence>
<name>A1ZF03_MICM2</name>
<keyword evidence="2" id="KW-0449">Lipoprotein</keyword>
<dbReference type="eggNOG" id="COG0521">
    <property type="taxonomic scope" value="Bacteria"/>
</dbReference>
<dbReference type="Pfam" id="PF12741">
    <property type="entry name" value="SusD-like"/>
    <property type="match status" value="1"/>
</dbReference>
<proteinExistence type="predicted"/>
<dbReference type="InterPro" id="IPR024302">
    <property type="entry name" value="SusD-like"/>
</dbReference>
<comment type="caution">
    <text evidence="2">The sequence shown here is derived from an EMBL/GenBank/DDBJ whole genome shotgun (WGS) entry which is preliminary data.</text>
</comment>
<dbReference type="Pfam" id="PF12771">
    <property type="entry name" value="SusD-like_2"/>
    <property type="match status" value="1"/>
</dbReference>
<dbReference type="SUPFAM" id="SSF48452">
    <property type="entry name" value="TPR-like"/>
    <property type="match status" value="1"/>
</dbReference>
<dbReference type="RefSeq" id="WP_002694253.1">
    <property type="nucleotide sequence ID" value="NZ_AAWS01000004.1"/>
</dbReference>
<keyword evidence="3" id="KW-1185">Reference proteome</keyword>